<keyword evidence="1" id="KW-1133">Transmembrane helix</keyword>
<organism evidence="2">
    <name type="scientific">bioreactor metagenome</name>
    <dbReference type="NCBI Taxonomy" id="1076179"/>
    <lineage>
        <taxon>unclassified sequences</taxon>
        <taxon>metagenomes</taxon>
        <taxon>ecological metagenomes</taxon>
    </lineage>
</organism>
<proteinExistence type="predicted"/>
<feature type="transmembrane region" description="Helical" evidence="1">
    <location>
        <begin position="112"/>
        <end position="130"/>
    </location>
</feature>
<gene>
    <name evidence="2" type="ORF">SDC9_54940</name>
</gene>
<feature type="transmembrane region" description="Helical" evidence="1">
    <location>
        <begin position="136"/>
        <end position="161"/>
    </location>
</feature>
<evidence type="ECO:0000256" key="1">
    <source>
        <dbReference type="SAM" id="Phobius"/>
    </source>
</evidence>
<feature type="transmembrane region" description="Helical" evidence="1">
    <location>
        <begin position="168"/>
        <end position="188"/>
    </location>
</feature>
<feature type="transmembrane region" description="Helical" evidence="1">
    <location>
        <begin position="80"/>
        <end position="100"/>
    </location>
</feature>
<feature type="transmembrane region" description="Helical" evidence="1">
    <location>
        <begin position="54"/>
        <end position="74"/>
    </location>
</feature>
<evidence type="ECO:0000313" key="2">
    <source>
        <dbReference type="EMBL" id="MPM08626.1"/>
    </source>
</evidence>
<name>A0A644WXJ4_9ZZZZ</name>
<accession>A0A644WXJ4</accession>
<dbReference type="AlphaFoldDB" id="A0A644WXJ4"/>
<keyword evidence="1" id="KW-0812">Transmembrane</keyword>
<feature type="transmembrane region" description="Helical" evidence="1">
    <location>
        <begin position="245"/>
        <end position="262"/>
    </location>
</feature>
<reference evidence="2" key="1">
    <citation type="submission" date="2019-08" db="EMBL/GenBank/DDBJ databases">
        <authorList>
            <person name="Kucharzyk K."/>
            <person name="Murdoch R.W."/>
            <person name="Higgins S."/>
            <person name="Loffler F."/>
        </authorList>
    </citation>
    <scope>NUCLEOTIDE SEQUENCE</scope>
</reference>
<dbReference type="EMBL" id="VSSQ01001472">
    <property type="protein sequence ID" value="MPM08626.1"/>
    <property type="molecule type" value="Genomic_DNA"/>
</dbReference>
<feature type="transmembrane region" description="Helical" evidence="1">
    <location>
        <begin position="221"/>
        <end position="239"/>
    </location>
</feature>
<feature type="transmembrane region" description="Helical" evidence="1">
    <location>
        <begin position="12"/>
        <end position="34"/>
    </location>
</feature>
<evidence type="ECO:0008006" key="3">
    <source>
        <dbReference type="Google" id="ProtNLM"/>
    </source>
</evidence>
<keyword evidence="1" id="KW-0472">Membrane</keyword>
<sequence>MEFLKNFFKGVAISISQIVPGVSGGTIAMILGIYDKLLHSVNNILSDFKNQYKILLQVGMGAVVGIFLFSNIVKTLFDNYPIPVGYLFIGVILGGAPLMFKKATVKGLKKSSILYLVVGILIVLMMGTPNNDASSIITSLTIGNFLWLFVGGVVVAVALILPGISGSFMLYVLGLYNTVITAVVQMNIPVLIPIAIGGIVGTLATAKIIEILLLKYPEQTYILIFGFILGSVFSVFPGVDGLSSAIGILLGILGFIFTYYISRNE</sequence>
<feature type="transmembrane region" description="Helical" evidence="1">
    <location>
        <begin position="194"/>
        <end position="214"/>
    </location>
</feature>
<dbReference type="PANTHER" id="PTHR37308">
    <property type="entry name" value="INTEGRAL MEMBRANE PROTEIN"/>
    <property type="match status" value="1"/>
</dbReference>
<dbReference type="PANTHER" id="PTHR37308:SF1">
    <property type="entry name" value="POLYPRENYL-PHOSPHATE TRANSPORTER"/>
    <property type="match status" value="1"/>
</dbReference>
<dbReference type="Pfam" id="PF04018">
    <property type="entry name" value="VCA0040-like"/>
    <property type="match status" value="1"/>
</dbReference>
<protein>
    <recommendedName>
        <fullName evidence="3">DUF368 domain-containing protein</fullName>
    </recommendedName>
</protein>
<dbReference type="InterPro" id="IPR007163">
    <property type="entry name" value="VCA0040-like"/>
</dbReference>
<comment type="caution">
    <text evidence="2">The sequence shown here is derived from an EMBL/GenBank/DDBJ whole genome shotgun (WGS) entry which is preliminary data.</text>
</comment>